<organism evidence="2 3">
    <name type="scientific">Panagrellus redivivus</name>
    <name type="common">Microworm</name>
    <dbReference type="NCBI Taxonomy" id="6233"/>
    <lineage>
        <taxon>Eukaryota</taxon>
        <taxon>Metazoa</taxon>
        <taxon>Ecdysozoa</taxon>
        <taxon>Nematoda</taxon>
        <taxon>Chromadorea</taxon>
        <taxon>Rhabditida</taxon>
        <taxon>Tylenchina</taxon>
        <taxon>Panagrolaimomorpha</taxon>
        <taxon>Panagrolaimoidea</taxon>
        <taxon>Panagrolaimidae</taxon>
        <taxon>Panagrellus</taxon>
    </lineage>
</organism>
<sequence length="531" mass="59102">MTDPRKPDLPHRLVFAGKAAQNVLPDGVKLINAVKTGFSNSKIPVSANTIPLQEASQFLDGFNQVMLPVAIVVDSIVVADSVIKDVENKCVDNTVKAGAAIAGRWAGGYGGYLAGTAIGTAVCPVLGTLIGGAVGGIAGAIGGGKAAYATADAMFNDINAGSKKSTEEWKVRERANAWSKARMRLLDDEDDTLRPNPDIRERTRRVDPLDDEDDTLRPNPDIRGRTRRVDRTNPLTHKHVDDDFSLYHEIENEETFSEKHPSMDTGIAGDRYFTVEAATLSPSDRNSIRQQYATQPSEGTINCQKFYSNIYNTQDSWYLKVFDGNPNPGRCPKGRSVDEYSVVCGWLHLRTPPNFAYTLGILTNHSYQGLLHAFIRHWDQFQRHIPELRKLISKLPIAVQDMLKKVAIQGDPISSARAIGEFDKLILGYDSEDIQTFLRAQILILKYVQQSLGQYRYLGEGVNNNGMVQVYFSVTDNQGNDEIMVVAVSNELYEPVAEFDDKRAVRTVNTIYFMSKYEFAKFRKGVYKCFP</sequence>
<name>A0A7E4ZYE4_PANRE</name>
<reference evidence="2" key="1">
    <citation type="journal article" date="2013" name="Genetics">
        <title>The draft genome and transcriptome of Panagrellus redivivus are shaped by the harsh demands of a free-living lifestyle.</title>
        <authorList>
            <person name="Srinivasan J."/>
            <person name="Dillman A.R."/>
            <person name="Macchietto M.G."/>
            <person name="Heikkinen L."/>
            <person name="Lakso M."/>
            <person name="Fracchia K.M."/>
            <person name="Antoshechkin I."/>
            <person name="Mortazavi A."/>
            <person name="Wong G."/>
            <person name="Sternberg P.W."/>
        </authorList>
    </citation>
    <scope>NUCLEOTIDE SEQUENCE [LARGE SCALE GENOMIC DNA]</scope>
    <source>
        <strain evidence="2">MT8872</strain>
    </source>
</reference>
<keyword evidence="2" id="KW-1185">Reference proteome</keyword>
<dbReference type="PANTHER" id="PTHR21525:SF9">
    <property type="entry name" value="CHANNEL_COLICIN DOMAIN-CONTAINING PROTEIN"/>
    <property type="match status" value="1"/>
</dbReference>
<dbReference type="AlphaFoldDB" id="A0A7E4ZYE4"/>
<feature type="compositionally biased region" description="Basic and acidic residues" evidence="1">
    <location>
        <begin position="197"/>
        <end position="208"/>
    </location>
</feature>
<reference evidence="3" key="2">
    <citation type="submission" date="2020-10" db="UniProtKB">
        <authorList>
            <consortium name="WormBaseParasite"/>
        </authorList>
    </citation>
    <scope>IDENTIFICATION</scope>
</reference>
<evidence type="ECO:0000313" key="2">
    <source>
        <dbReference type="Proteomes" id="UP000492821"/>
    </source>
</evidence>
<evidence type="ECO:0000256" key="1">
    <source>
        <dbReference type="SAM" id="MobiDB-lite"/>
    </source>
</evidence>
<accession>A0A7E4ZYE4</accession>
<protein>
    <submittedName>
        <fullName evidence="3">Gly-zipper_Omp domain-containing protein</fullName>
    </submittedName>
</protein>
<evidence type="ECO:0000313" key="3">
    <source>
        <dbReference type="WBParaSite" id="Pan_g3429.t1"/>
    </source>
</evidence>
<feature type="region of interest" description="Disordered" evidence="1">
    <location>
        <begin position="189"/>
        <end position="227"/>
    </location>
</feature>
<dbReference type="PANTHER" id="PTHR21525">
    <property type="entry name" value="MOTILE SPERM PROTEIN"/>
    <property type="match status" value="1"/>
</dbReference>
<dbReference type="WBParaSite" id="Pan_g3429.t1">
    <property type="protein sequence ID" value="Pan_g3429.t1"/>
    <property type="gene ID" value="Pan_g3429"/>
</dbReference>
<proteinExistence type="predicted"/>
<dbReference type="Proteomes" id="UP000492821">
    <property type="component" value="Unassembled WGS sequence"/>
</dbReference>